<sequence length="186" mass="20042">MAESDDALVAAVAAGDAAACRRLVDRHLGRLLAFAQRMLGSRADAEDVAQDAFLALWKEAGRWRPDGSATVSTWLTRVTYNRSIDRLRRQPSVALDAVPEPPDPAAGAEAALQRARVSRRVAEALAQLPERQRAAILLSHYEGQGNREIGEALGVGVEAVESLLARGRRALRQALAAERADLMGEV</sequence>
<dbReference type="CDD" id="cd06171">
    <property type="entry name" value="Sigma70_r4"/>
    <property type="match status" value="1"/>
</dbReference>
<feature type="domain" description="RNA polymerase sigma-70 region 2" evidence="6">
    <location>
        <begin position="23"/>
        <end position="90"/>
    </location>
</feature>
<dbReference type="NCBIfam" id="TIGR02937">
    <property type="entry name" value="sigma70-ECF"/>
    <property type="match status" value="1"/>
</dbReference>
<dbReference type="SUPFAM" id="SSF88659">
    <property type="entry name" value="Sigma3 and sigma4 domains of RNA polymerase sigma factors"/>
    <property type="match status" value="1"/>
</dbReference>
<dbReference type="InterPro" id="IPR013325">
    <property type="entry name" value="RNA_pol_sigma_r2"/>
</dbReference>
<evidence type="ECO:0000259" key="6">
    <source>
        <dbReference type="Pfam" id="PF04542"/>
    </source>
</evidence>
<dbReference type="Gene3D" id="1.10.1740.10">
    <property type="match status" value="1"/>
</dbReference>
<dbReference type="NCBIfam" id="NF004113">
    <property type="entry name" value="PRK05602.1"/>
    <property type="match status" value="1"/>
</dbReference>
<keyword evidence="3" id="KW-0731">Sigma factor</keyword>
<keyword evidence="5" id="KW-0804">Transcription</keyword>
<dbReference type="PANTHER" id="PTHR43133:SF8">
    <property type="entry name" value="RNA POLYMERASE SIGMA FACTOR HI_1459-RELATED"/>
    <property type="match status" value="1"/>
</dbReference>
<dbReference type="EMBL" id="NHON01000118">
    <property type="protein sequence ID" value="OWJ59461.1"/>
    <property type="molecule type" value="Genomic_DNA"/>
</dbReference>
<evidence type="ECO:0000313" key="8">
    <source>
        <dbReference type="EMBL" id="OWJ59461.1"/>
    </source>
</evidence>
<evidence type="ECO:0000256" key="1">
    <source>
        <dbReference type="ARBA" id="ARBA00010641"/>
    </source>
</evidence>
<dbReference type="Proteomes" id="UP000196655">
    <property type="component" value="Unassembled WGS sequence"/>
</dbReference>
<proteinExistence type="inferred from homology"/>
<feature type="domain" description="RNA polymerase sigma factor 70 region 4 type 2" evidence="7">
    <location>
        <begin position="119"/>
        <end position="171"/>
    </location>
</feature>
<keyword evidence="4" id="KW-0238">DNA-binding</keyword>
<dbReference type="GO" id="GO:0016987">
    <property type="term" value="F:sigma factor activity"/>
    <property type="evidence" value="ECO:0007669"/>
    <property type="project" value="UniProtKB-KW"/>
</dbReference>
<evidence type="ECO:0000256" key="2">
    <source>
        <dbReference type="ARBA" id="ARBA00023015"/>
    </source>
</evidence>
<dbReference type="InterPro" id="IPR007627">
    <property type="entry name" value="RNA_pol_sigma70_r2"/>
</dbReference>
<evidence type="ECO:0000259" key="7">
    <source>
        <dbReference type="Pfam" id="PF08281"/>
    </source>
</evidence>
<dbReference type="RefSeq" id="WP_088156795.1">
    <property type="nucleotide sequence ID" value="NZ_NHON01000118.1"/>
</dbReference>
<evidence type="ECO:0000256" key="3">
    <source>
        <dbReference type="ARBA" id="ARBA00023082"/>
    </source>
</evidence>
<comment type="similarity">
    <text evidence="1">Belongs to the sigma-70 factor family. ECF subfamily.</text>
</comment>
<dbReference type="Pfam" id="PF04542">
    <property type="entry name" value="Sigma70_r2"/>
    <property type="match status" value="1"/>
</dbReference>
<reference evidence="9" key="1">
    <citation type="submission" date="2017-05" db="EMBL/GenBank/DDBJ databases">
        <authorList>
            <person name="Macchi M."/>
            <person name="Festa S."/>
            <person name="Coppotelli B.M."/>
            <person name="Morelli I.S."/>
        </authorList>
    </citation>
    <scope>NUCLEOTIDE SEQUENCE [LARGE SCALE GENOMIC DNA]</scope>
    <source>
        <strain evidence="9">I</strain>
    </source>
</reference>
<dbReference type="InterPro" id="IPR013324">
    <property type="entry name" value="RNA_pol_sigma_r3/r4-like"/>
</dbReference>
<dbReference type="PANTHER" id="PTHR43133">
    <property type="entry name" value="RNA POLYMERASE ECF-TYPE SIGMA FACTO"/>
    <property type="match status" value="1"/>
</dbReference>
<keyword evidence="9" id="KW-1185">Reference proteome</keyword>
<dbReference type="InterPro" id="IPR014284">
    <property type="entry name" value="RNA_pol_sigma-70_dom"/>
</dbReference>
<dbReference type="AlphaFoldDB" id="A0A211Z2G5"/>
<comment type="caution">
    <text evidence="8">The sequence shown here is derived from an EMBL/GenBank/DDBJ whole genome shotgun (WGS) entry which is preliminary data.</text>
</comment>
<evidence type="ECO:0000256" key="4">
    <source>
        <dbReference type="ARBA" id="ARBA00023125"/>
    </source>
</evidence>
<dbReference type="OrthoDB" id="9780326at2"/>
<dbReference type="GO" id="GO:0006352">
    <property type="term" value="P:DNA-templated transcription initiation"/>
    <property type="evidence" value="ECO:0007669"/>
    <property type="project" value="InterPro"/>
</dbReference>
<dbReference type="InterPro" id="IPR013249">
    <property type="entry name" value="RNA_pol_sigma70_r4_t2"/>
</dbReference>
<evidence type="ECO:0008006" key="10">
    <source>
        <dbReference type="Google" id="ProtNLM"/>
    </source>
</evidence>
<dbReference type="InterPro" id="IPR036388">
    <property type="entry name" value="WH-like_DNA-bd_sf"/>
</dbReference>
<evidence type="ECO:0000313" key="9">
    <source>
        <dbReference type="Proteomes" id="UP000196655"/>
    </source>
</evidence>
<dbReference type="Gene3D" id="1.10.10.10">
    <property type="entry name" value="Winged helix-like DNA-binding domain superfamily/Winged helix DNA-binding domain"/>
    <property type="match status" value="1"/>
</dbReference>
<evidence type="ECO:0000256" key="5">
    <source>
        <dbReference type="ARBA" id="ARBA00023163"/>
    </source>
</evidence>
<protein>
    <recommendedName>
        <fullName evidence="10">RNA polymerase subunit sigma</fullName>
    </recommendedName>
</protein>
<dbReference type="GO" id="GO:0003677">
    <property type="term" value="F:DNA binding"/>
    <property type="evidence" value="ECO:0007669"/>
    <property type="project" value="UniProtKB-KW"/>
</dbReference>
<dbReference type="InterPro" id="IPR039425">
    <property type="entry name" value="RNA_pol_sigma-70-like"/>
</dbReference>
<dbReference type="STRING" id="1122125.GCA_000423185_03089"/>
<keyword evidence="2" id="KW-0805">Transcription regulation</keyword>
<accession>A0A211Z2G5</accession>
<dbReference type="SUPFAM" id="SSF88946">
    <property type="entry name" value="Sigma2 domain of RNA polymerase sigma factors"/>
    <property type="match status" value="1"/>
</dbReference>
<gene>
    <name evidence="8" type="ORF">BWR60_32280</name>
</gene>
<dbReference type="Pfam" id="PF08281">
    <property type="entry name" value="Sigma70_r4_2"/>
    <property type="match status" value="1"/>
</dbReference>
<name>A0A211Z2G5_9PROT</name>
<organism evidence="8 9">
    <name type="scientific">Inquilinus limosus</name>
    <dbReference type="NCBI Taxonomy" id="171674"/>
    <lineage>
        <taxon>Bacteria</taxon>
        <taxon>Pseudomonadati</taxon>
        <taxon>Pseudomonadota</taxon>
        <taxon>Alphaproteobacteria</taxon>
        <taxon>Rhodospirillales</taxon>
        <taxon>Rhodospirillaceae</taxon>
        <taxon>Inquilinus</taxon>
    </lineage>
</organism>